<proteinExistence type="predicted"/>
<evidence type="ECO:0000313" key="2">
    <source>
        <dbReference type="Proteomes" id="UP000198977"/>
    </source>
</evidence>
<dbReference type="Proteomes" id="UP000198977">
    <property type="component" value="Unassembled WGS sequence"/>
</dbReference>
<sequence>MKRLISIALFLLAGCDAPQPQPLRPSPAMQQILAACQNGDLKACEFAESTRQAELQRRASIPPPVFRPSYNNPADFQTKPAQQTICRNSFGQIVCTTY</sequence>
<dbReference type="PROSITE" id="PS51257">
    <property type="entry name" value="PROKAR_LIPOPROTEIN"/>
    <property type="match status" value="1"/>
</dbReference>
<dbReference type="EMBL" id="FOMW01000001">
    <property type="protein sequence ID" value="SFD58960.1"/>
    <property type="molecule type" value="Genomic_DNA"/>
</dbReference>
<protein>
    <recommendedName>
        <fullName evidence="3">Lipoprotein</fullName>
    </recommendedName>
</protein>
<evidence type="ECO:0000313" key="1">
    <source>
        <dbReference type="EMBL" id="SFD58960.1"/>
    </source>
</evidence>
<dbReference type="STRING" id="74348.SAMN04488523_101417"/>
<dbReference type="AlphaFoldDB" id="A0A1I1TTW2"/>
<organism evidence="1 2">
    <name type="scientific">Sulfitobacter brevis</name>
    <dbReference type="NCBI Taxonomy" id="74348"/>
    <lineage>
        <taxon>Bacteria</taxon>
        <taxon>Pseudomonadati</taxon>
        <taxon>Pseudomonadota</taxon>
        <taxon>Alphaproteobacteria</taxon>
        <taxon>Rhodobacterales</taxon>
        <taxon>Roseobacteraceae</taxon>
        <taxon>Sulfitobacter</taxon>
    </lineage>
</organism>
<name>A0A1I1TTW2_9RHOB</name>
<gene>
    <name evidence="1" type="ORF">SAMN04488523_101417</name>
</gene>
<keyword evidence="2" id="KW-1185">Reference proteome</keyword>
<evidence type="ECO:0008006" key="3">
    <source>
        <dbReference type="Google" id="ProtNLM"/>
    </source>
</evidence>
<reference evidence="1 2" key="1">
    <citation type="submission" date="2016-10" db="EMBL/GenBank/DDBJ databases">
        <authorList>
            <person name="de Groot N.N."/>
        </authorList>
    </citation>
    <scope>NUCLEOTIDE SEQUENCE [LARGE SCALE GENOMIC DNA]</scope>
    <source>
        <strain evidence="1 2">DSM 11443</strain>
    </source>
</reference>
<accession>A0A1I1TTW2</accession>